<feature type="region of interest" description="Disordered" evidence="5">
    <location>
        <begin position="425"/>
        <end position="479"/>
    </location>
</feature>
<dbReference type="PANTHER" id="PTHR13315">
    <property type="entry name" value="METALLO PHOSPHOESTERASE RELATED"/>
    <property type="match status" value="1"/>
</dbReference>
<dbReference type="Pfam" id="PF00149">
    <property type="entry name" value="Metallophos"/>
    <property type="match status" value="1"/>
</dbReference>
<dbReference type="Gene3D" id="3.60.21.10">
    <property type="match status" value="1"/>
</dbReference>
<dbReference type="STRING" id="97359.A0A550CZ23"/>
<dbReference type="Proteomes" id="UP000320762">
    <property type="component" value="Unassembled WGS sequence"/>
</dbReference>
<evidence type="ECO:0000256" key="6">
    <source>
        <dbReference type="SAM" id="Phobius"/>
    </source>
</evidence>
<evidence type="ECO:0000256" key="4">
    <source>
        <dbReference type="ARBA" id="ARBA00023136"/>
    </source>
</evidence>
<dbReference type="OrthoDB" id="5977743at2759"/>
<reference evidence="8 9" key="1">
    <citation type="journal article" date="2019" name="New Phytol.">
        <title>Comparative genomics reveals unique wood-decay strategies and fruiting body development in the Schizophyllaceae.</title>
        <authorList>
            <person name="Almasi E."/>
            <person name="Sahu N."/>
            <person name="Krizsan K."/>
            <person name="Balint B."/>
            <person name="Kovacs G.M."/>
            <person name="Kiss B."/>
            <person name="Cseklye J."/>
            <person name="Drula E."/>
            <person name="Henrissat B."/>
            <person name="Nagy I."/>
            <person name="Chovatia M."/>
            <person name="Adam C."/>
            <person name="LaButti K."/>
            <person name="Lipzen A."/>
            <person name="Riley R."/>
            <person name="Grigoriev I.V."/>
            <person name="Nagy L.G."/>
        </authorList>
    </citation>
    <scope>NUCLEOTIDE SEQUENCE [LARGE SCALE GENOMIC DNA]</scope>
    <source>
        <strain evidence="8 9">NL-1724</strain>
    </source>
</reference>
<feature type="compositionally biased region" description="Polar residues" evidence="5">
    <location>
        <begin position="431"/>
        <end position="457"/>
    </location>
</feature>
<dbReference type="GO" id="GO:0016020">
    <property type="term" value="C:membrane"/>
    <property type="evidence" value="ECO:0007669"/>
    <property type="project" value="UniProtKB-SubCell"/>
</dbReference>
<evidence type="ECO:0000256" key="5">
    <source>
        <dbReference type="SAM" id="MobiDB-lite"/>
    </source>
</evidence>
<evidence type="ECO:0000313" key="9">
    <source>
        <dbReference type="Proteomes" id="UP000320762"/>
    </source>
</evidence>
<gene>
    <name evidence="8" type="ORF">BD626DRAFT_476090</name>
</gene>
<feature type="transmembrane region" description="Helical" evidence="6">
    <location>
        <begin position="21"/>
        <end position="44"/>
    </location>
</feature>
<dbReference type="EMBL" id="VDMD01000001">
    <property type="protein sequence ID" value="TRM70030.1"/>
    <property type="molecule type" value="Genomic_DNA"/>
</dbReference>
<dbReference type="InterPro" id="IPR029052">
    <property type="entry name" value="Metallo-depent_PP-like"/>
</dbReference>
<dbReference type="InterPro" id="IPR033308">
    <property type="entry name" value="PGAP5/Cdc1/Ted1"/>
</dbReference>
<keyword evidence="2 6" id="KW-0812">Transmembrane</keyword>
<evidence type="ECO:0000256" key="3">
    <source>
        <dbReference type="ARBA" id="ARBA00022989"/>
    </source>
</evidence>
<evidence type="ECO:0000313" key="8">
    <source>
        <dbReference type="EMBL" id="TRM70030.1"/>
    </source>
</evidence>
<dbReference type="SUPFAM" id="SSF56300">
    <property type="entry name" value="Metallo-dependent phosphatases"/>
    <property type="match status" value="1"/>
</dbReference>
<organism evidence="8 9">
    <name type="scientific">Schizophyllum amplum</name>
    <dbReference type="NCBI Taxonomy" id="97359"/>
    <lineage>
        <taxon>Eukaryota</taxon>
        <taxon>Fungi</taxon>
        <taxon>Dikarya</taxon>
        <taxon>Basidiomycota</taxon>
        <taxon>Agaricomycotina</taxon>
        <taxon>Agaricomycetes</taxon>
        <taxon>Agaricomycetidae</taxon>
        <taxon>Agaricales</taxon>
        <taxon>Schizophyllaceae</taxon>
        <taxon>Schizophyllum</taxon>
    </lineage>
</organism>
<protein>
    <recommendedName>
        <fullName evidence="7">Calcineurin-like phosphoesterase domain-containing protein</fullName>
    </recommendedName>
</protein>
<name>A0A550CZ23_9AGAR</name>
<feature type="domain" description="Calcineurin-like phosphoesterase" evidence="7">
    <location>
        <begin position="66"/>
        <end position="268"/>
    </location>
</feature>
<keyword evidence="3 6" id="KW-1133">Transmembrane helix</keyword>
<dbReference type="GO" id="GO:0005783">
    <property type="term" value="C:endoplasmic reticulum"/>
    <property type="evidence" value="ECO:0007669"/>
    <property type="project" value="TreeGrafter"/>
</dbReference>
<proteinExistence type="predicted"/>
<sequence length="604" mass="67979">MGISERRKYQATARRIYSRPLVLNVLRVLWIVVVVWGELGTYYWSLASCRWPDKNLSTQDAPPTHVLLVSDPQVRPPRDFWEDNSWLASARELFFELNLKRNWHVTRRMKPQAIFFLGDMLASGKYVHSEPEFEQYWQKFLDTCKVENGTEVHYLPGNNDFGMGASLSLATNVRAFYKKYVGPLNQAILIRGHNFVALDAPGLVDEDYRRSASGLSYEHWSPTLNGSVDFVRELDTEKYPVVLLSHIPLFRPDTATCGHLREKGTIRRGVGHGYQNTLGKQTSYFLLDTLHPVAVFSGDNRDFCEYNHTSRRVDPETNAMILEKSVREVTIKSFSMARSIHYPGFHLLSLADPSSDGPSLSDTACFLPDQSSILSHFYWPFVVVTSLLLLLLNLRNGPGHLPGLVSRLTPASPYRGRHPTVWTPFTAAPDSPTSSLPMVRTPTSSAGPQMRASSRPASPSFLHPSAAAAGDAEEDEDETFPAQYATRRAAFEHDDAWTPRHNKGARSVDQEAADSYFLQQAPALRQPGKRPWSWTWTFVFARRRRRITLRLPSLTMRGARDAVGVLGCGADSFDVGLLGSTALDALSVLWVAVVTWTFLAWKSY</sequence>
<accession>A0A550CZ23</accession>
<dbReference type="AlphaFoldDB" id="A0A550CZ23"/>
<evidence type="ECO:0000256" key="2">
    <source>
        <dbReference type="ARBA" id="ARBA00022692"/>
    </source>
</evidence>
<comment type="subcellular location">
    <subcellularLocation>
        <location evidence="1">Membrane</location>
        <topology evidence="1">Multi-pass membrane protein</topology>
    </subcellularLocation>
</comment>
<keyword evidence="9" id="KW-1185">Reference proteome</keyword>
<comment type="caution">
    <text evidence="8">The sequence shown here is derived from an EMBL/GenBank/DDBJ whole genome shotgun (WGS) entry which is preliminary data.</text>
</comment>
<keyword evidence="4 6" id="KW-0472">Membrane</keyword>
<dbReference type="PANTHER" id="PTHR13315:SF4">
    <property type="entry name" value="METALLOPHOSPHOESTERASE, ISOFORM E"/>
    <property type="match status" value="1"/>
</dbReference>
<evidence type="ECO:0000256" key="1">
    <source>
        <dbReference type="ARBA" id="ARBA00004141"/>
    </source>
</evidence>
<dbReference type="GO" id="GO:0016787">
    <property type="term" value="F:hydrolase activity"/>
    <property type="evidence" value="ECO:0007669"/>
    <property type="project" value="InterPro"/>
</dbReference>
<evidence type="ECO:0000259" key="7">
    <source>
        <dbReference type="Pfam" id="PF00149"/>
    </source>
</evidence>
<dbReference type="InterPro" id="IPR004843">
    <property type="entry name" value="Calcineurin-like_PHP"/>
</dbReference>
<dbReference type="GO" id="GO:0006506">
    <property type="term" value="P:GPI anchor biosynthetic process"/>
    <property type="evidence" value="ECO:0007669"/>
    <property type="project" value="InterPro"/>
</dbReference>